<dbReference type="PANTHER" id="PTHR24421:SF10">
    <property type="entry name" value="NITRATE_NITRITE SENSOR PROTEIN NARQ"/>
    <property type="match status" value="1"/>
</dbReference>
<dbReference type="GO" id="GO:0046983">
    <property type="term" value="F:protein dimerization activity"/>
    <property type="evidence" value="ECO:0007669"/>
    <property type="project" value="InterPro"/>
</dbReference>
<feature type="domain" description="Signal transduction histidine kinase subgroup 3 dimerisation and phosphoacceptor" evidence="11">
    <location>
        <begin position="167"/>
        <end position="230"/>
    </location>
</feature>
<protein>
    <recommendedName>
        <fullName evidence="2">histidine kinase</fullName>
        <ecNumber evidence="2">2.7.13.3</ecNumber>
    </recommendedName>
</protein>
<evidence type="ECO:0000256" key="7">
    <source>
        <dbReference type="ARBA" id="ARBA00022840"/>
    </source>
</evidence>
<accession>A0A4Y4D1C4</accession>
<keyword evidence="8" id="KW-0902">Two-component regulatory system</keyword>
<keyword evidence="3" id="KW-0597">Phosphoprotein</keyword>
<keyword evidence="10" id="KW-1133">Transmembrane helix</keyword>
<dbReference type="InterPro" id="IPR050482">
    <property type="entry name" value="Sensor_HK_TwoCompSys"/>
</dbReference>
<comment type="caution">
    <text evidence="12">The sequence shown here is derived from an EMBL/GenBank/DDBJ whole genome shotgun (WGS) entry which is preliminary data.</text>
</comment>
<evidence type="ECO:0000256" key="2">
    <source>
        <dbReference type="ARBA" id="ARBA00012438"/>
    </source>
</evidence>
<dbReference type="Pfam" id="PF07730">
    <property type="entry name" value="HisKA_3"/>
    <property type="match status" value="1"/>
</dbReference>
<keyword evidence="6 12" id="KW-0418">Kinase</keyword>
<evidence type="ECO:0000313" key="13">
    <source>
        <dbReference type="Proteomes" id="UP000315730"/>
    </source>
</evidence>
<dbReference type="InterPro" id="IPR011712">
    <property type="entry name" value="Sig_transdc_His_kin_sub3_dim/P"/>
</dbReference>
<proteinExistence type="predicted"/>
<dbReference type="GO" id="GO:0005524">
    <property type="term" value="F:ATP binding"/>
    <property type="evidence" value="ECO:0007669"/>
    <property type="project" value="UniProtKB-KW"/>
</dbReference>
<evidence type="ECO:0000256" key="5">
    <source>
        <dbReference type="ARBA" id="ARBA00022741"/>
    </source>
</evidence>
<feature type="transmembrane region" description="Helical" evidence="10">
    <location>
        <begin position="97"/>
        <end position="115"/>
    </location>
</feature>
<reference evidence="12 13" key="1">
    <citation type="submission" date="2019-06" db="EMBL/GenBank/DDBJ databases">
        <title>Whole genome shotgun sequence of Kocuria varians NBRC 15358.</title>
        <authorList>
            <person name="Hosoyama A."/>
            <person name="Uohara A."/>
            <person name="Ohji S."/>
            <person name="Ichikawa N."/>
        </authorList>
    </citation>
    <scope>NUCLEOTIDE SEQUENCE [LARGE SCALE GENOMIC DNA]</scope>
    <source>
        <strain evidence="12 13">NBRC 15358</strain>
    </source>
</reference>
<keyword evidence="4" id="KW-0808">Transferase</keyword>
<dbReference type="EC" id="2.7.13.3" evidence="2"/>
<dbReference type="EMBL" id="BJNW01000008">
    <property type="protein sequence ID" value="GEC98978.1"/>
    <property type="molecule type" value="Genomic_DNA"/>
</dbReference>
<dbReference type="OrthoDB" id="3253720at2"/>
<organism evidence="12 13">
    <name type="scientific">Kocuria varians</name>
    <name type="common">Micrococcus varians</name>
    <dbReference type="NCBI Taxonomy" id="1272"/>
    <lineage>
        <taxon>Bacteria</taxon>
        <taxon>Bacillati</taxon>
        <taxon>Actinomycetota</taxon>
        <taxon>Actinomycetes</taxon>
        <taxon>Micrococcales</taxon>
        <taxon>Micrococcaceae</taxon>
        <taxon>Kocuria</taxon>
    </lineage>
</organism>
<gene>
    <name evidence="12" type="ORF">KVA01_11330</name>
</gene>
<evidence type="ECO:0000259" key="11">
    <source>
        <dbReference type="Pfam" id="PF07730"/>
    </source>
</evidence>
<dbReference type="InterPro" id="IPR036890">
    <property type="entry name" value="HATPase_C_sf"/>
</dbReference>
<evidence type="ECO:0000256" key="9">
    <source>
        <dbReference type="SAM" id="MobiDB-lite"/>
    </source>
</evidence>
<comment type="catalytic activity">
    <reaction evidence="1">
        <text>ATP + protein L-histidine = ADP + protein N-phospho-L-histidine.</text>
        <dbReference type="EC" id="2.7.13.3"/>
    </reaction>
</comment>
<evidence type="ECO:0000256" key="3">
    <source>
        <dbReference type="ARBA" id="ARBA00022553"/>
    </source>
</evidence>
<keyword evidence="5" id="KW-0547">Nucleotide-binding</keyword>
<keyword evidence="13" id="KW-1185">Reference proteome</keyword>
<dbReference type="SUPFAM" id="SSF55874">
    <property type="entry name" value="ATPase domain of HSP90 chaperone/DNA topoisomerase II/histidine kinase"/>
    <property type="match status" value="1"/>
</dbReference>
<dbReference type="GO" id="GO:0016020">
    <property type="term" value="C:membrane"/>
    <property type="evidence" value="ECO:0007669"/>
    <property type="project" value="InterPro"/>
</dbReference>
<keyword evidence="7" id="KW-0067">ATP-binding</keyword>
<feature type="transmembrane region" description="Helical" evidence="10">
    <location>
        <begin position="121"/>
        <end position="143"/>
    </location>
</feature>
<sequence>MPNWLRIAVTLFAALALLDDLRSTAWPGLTPLTAVLAVGTSVLSYGAVALLAWTPKASAVVILLAYAASVAHDDFAATLLASCAVTVGILAMLRRRVIALHLAATAVWILVASAVSHDTRFVWTLGIPMGISALFGVALRFFLTQYRLNARRLAVLEVTHQQLREQERLALARDLHDVVAHELTLVTMQAAGAHSEQDPAALHRSIDTMDAAARSGLQELRILLQILRESPGPQDSGVPAPPQPEGTSGLTTGSLQEVAQTLASSLEHSGLHADFALDDGAAQLPTTVRGTAARVMQEATTNMIKYAPAGSHCALRVATADSAVHLHAENPAPRSTRTAVAERPVGELTSGFGLRGIRERVALLDGSVEYGVRDAAWHLDVRIPFA</sequence>
<evidence type="ECO:0000313" key="12">
    <source>
        <dbReference type="EMBL" id="GEC98978.1"/>
    </source>
</evidence>
<dbReference type="Gene3D" id="1.20.5.1930">
    <property type="match status" value="1"/>
</dbReference>
<evidence type="ECO:0000256" key="6">
    <source>
        <dbReference type="ARBA" id="ARBA00022777"/>
    </source>
</evidence>
<evidence type="ECO:0000256" key="10">
    <source>
        <dbReference type="SAM" id="Phobius"/>
    </source>
</evidence>
<evidence type="ECO:0000256" key="4">
    <source>
        <dbReference type="ARBA" id="ARBA00022679"/>
    </source>
</evidence>
<dbReference type="PANTHER" id="PTHR24421">
    <property type="entry name" value="NITRATE/NITRITE SENSOR PROTEIN NARX-RELATED"/>
    <property type="match status" value="1"/>
</dbReference>
<evidence type="ECO:0000256" key="8">
    <source>
        <dbReference type="ARBA" id="ARBA00023012"/>
    </source>
</evidence>
<keyword evidence="10" id="KW-0812">Transmembrane</keyword>
<feature type="region of interest" description="Disordered" evidence="9">
    <location>
        <begin position="231"/>
        <end position="251"/>
    </location>
</feature>
<dbReference type="Proteomes" id="UP000315730">
    <property type="component" value="Unassembled WGS sequence"/>
</dbReference>
<feature type="transmembrane region" description="Helical" evidence="10">
    <location>
        <begin position="33"/>
        <end position="53"/>
    </location>
</feature>
<dbReference type="Gene3D" id="3.30.565.10">
    <property type="entry name" value="Histidine kinase-like ATPase, C-terminal domain"/>
    <property type="match status" value="1"/>
</dbReference>
<dbReference type="CDD" id="cd16917">
    <property type="entry name" value="HATPase_UhpB-NarQ-NarX-like"/>
    <property type="match status" value="1"/>
</dbReference>
<evidence type="ECO:0000256" key="1">
    <source>
        <dbReference type="ARBA" id="ARBA00000085"/>
    </source>
</evidence>
<dbReference type="AlphaFoldDB" id="A0A4Y4D1C4"/>
<dbReference type="GO" id="GO:0000155">
    <property type="term" value="F:phosphorelay sensor kinase activity"/>
    <property type="evidence" value="ECO:0007669"/>
    <property type="project" value="InterPro"/>
</dbReference>
<dbReference type="STRING" id="1272.GCA_900014985_00637"/>
<keyword evidence="10" id="KW-0472">Membrane</keyword>
<name>A0A4Y4D1C4_KOCVA</name>